<dbReference type="AlphaFoldDB" id="A0ABD3RD87"/>
<feature type="coiled-coil region" evidence="1">
    <location>
        <begin position="124"/>
        <end position="151"/>
    </location>
</feature>
<evidence type="ECO:0000313" key="4">
    <source>
        <dbReference type="Proteomes" id="UP001530377"/>
    </source>
</evidence>
<feature type="region of interest" description="Disordered" evidence="2">
    <location>
        <begin position="45"/>
        <end position="88"/>
    </location>
</feature>
<dbReference type="Proteomes" id="UP001530377">
    <property type="component" value="Unassembled WGS sequence"/>
</dbReference>
<keyword evidence="4" id="KW-1185">Reference proteome</keyword>
<reference evidence="3 4" key="1">
    <citation type="submission" date="2024-10" db="EMBL/GenBank/DDBJ databases">
        <title>Updated reference genomes for cyclostephanoid diatoms.</title>
        <authorList>
            <person name="Roberts W.R."/>
            <person name="Alverson A.J."/>
        </authorList>
    </citation>
    <scope>NUCLEOTIDE SEQUENCE [LARGE SCALE GENOMIC DNA]</scope>
    <source>
        <strain evidence="3 4">AJA228-03</strain>
    </source>
</reference>
<evidence type="ECO:0000256" key="2">
    <source>
        <dbReference type="SAM" id="MobiDB-lite"/>
    </source>
</evidence>
<feature type="compositionally biased region" description="Acidic residues" evidence="2">
    <location>
        <begin position="65"/>
        <end position="78"/>
    </location>
</feature>
<keyword evidence="1" id="KW-0175">Coiled coil</keyword>
<dbReference type="EMBL" id="JALLPB020000292">
    <property type="protein sequence ID" value="KAL3810904.1"/>
    <property type="molecule type" value="Genomic_DNA"/>
</dbReference>
<evidence type="ECO:0000313" key="3">
    <source>
        <dbReference type="EMBL" id="KAL3810904.1"/>
    </source>
</evidence>
<accession>A0ABD3RD87</accession>
<protein>
    <submittedName>
        <fullName evidence="3">Uncharacterized protein</fullName>
    </submittedName>
</protein>
<proteinExistence type="predicted"/>
<gene>
    <name evidence="3" type="ORF">ACHAXA_008754</name>
</gene>
<sequence>MTLSEYSDVSIPPIIHSGKCSEYSVDISLDGPQLAIDAIAIQKSQQTTSIMKDESTAGERFSSGYDDEDTDTSSDDETASVQSDHTIDSTRRLLRKASQRLRHQSMVEENKILQAELSHYKNSVESTLRQKLDLKNKCDTLESQLAQAMDTIQHNKVQAQRWSEERAQRERDFMNQLNELCSEMKRNEYVMMGEIIDRDKKISEMQNRLNEVEGRSGAAREGGVVAHVEIDMDDESWNDDSSCEFI</sequence>
<organism evidence="3 4">
    <name type="scientific">Cyclostephanos tholiformis</name>
    <dbReference type="NCBI Taxonomy" id="382380"/>
    <lineage>
        <taxon>Eukaryota</taxon>
        <taxon>Sar</taxon>
        <taxon>Stramenopiles</taxon>
        <taxon>Ochrophyta</taxon>
        <taxon>Bacillariophyta</taxon>
        <taxon>Coscinodiscophyceae</taxon>
        <taxon>Thalassiosirophycidae</taxon>
        <taxon>Stephanodiscales</taxon>
        <taxon>Stephanodiscaceae</taxon>
        <taxon>Cyclostephanos</taxon>
    </lineage>
</organism>
<comment type="caution">
    <text evidence="3">The sequence shown here is derived from an EMBL/GenBank/DDBJ whole genome shotgun (WGS) entry which is preliminary data.</text>
</comment>
<evidence type="ECO:0000256" key="1">
    <source>
        <dbReference type="SAM" id="Coils"/>
    </source>
</evidence>
<name>A0ABD3RD87_9STRA</name>